<dbReference type="Gene3D" id="3.90.79.10">
    <property type="entry name" value="Nucleoside Triphosphate Pyrophosphohydrolase"/>
    <property type="match status" value="1"/>
</dbReference>
<evidence type="ECO:0000256" key="3">
    <source>
        <dbReference type="ARBA" id="ARBA00007275"/>
    </source>
</evidence>
<dbReference type="InterPro" id="IPR015797">
    <property type="entry name" value="NUDIX_hydrolase-like_dom_sf"/>
</dbReference>
<evidence type="ECO:0000256" key="7">
    <source>
        <dbReference type="ARBA" id="ARBA00032272"/>
    </source>
</evidence>
<comment type="cofactor">
    <cofactor evidence="2">
        <name>Mg(2+)</name>
        <dbReference type="ChEBI" id="CHEBI:18420"/>
    </cofactor>
</comment>
<dbReference type="SUPFAM" id="SSF55811">
    <property type="entry name" value="Nudix"/>
    <property type="match status" value="1"/>
</dbReference>
<dbReference type="Pfam" id="PF00293">
    <property type="entry name" value="NUDIX"/>
    <property type="match status" value="1"/>
</dbReference>
<proteinExistence type="inferred from homology"/>
<evidence type="ECO:0000256" key="6">
    <source>
        <dbReference type="ARBA" id="ARBA00032162"/>
    </source>
</evidence>
<keyword evidence="5 9" id="KW-0378">Hydrolase</keyword>
<evidence type="ECO:0000256" key="1">
    <source>
        <dbReference type="ARBA" id="ARBA00000847"/>
    </source>
</evidence>
<dbReference type="PANTHER" id="PTHR11839">
    <property type="entry name" value="UDP/ADP-SUGAR PYROPHOSPHATASE"/>
    <property type="match status" value="1"/>
</dbReference>
<dbReference type="CDD" id="cd03424">
    <property type="entry name" value="NUDIX_ADPRase_Nudt5_UGPPase_Nudt14"/>
    <property type="match status" value="1"/>
</dbReference>
<reference evidence="9" key="1">
    <citation type="submission" date="2021-12" db="EMBL/GenBank/DDBJ databases">
        <authorList>
            <person name="Veyrier F.J."/>
        </authorList>
    </citation>
    <scope>NUCLEOTIDE SEQUENCE</scope>
    <source>
        <strain evidence="9">SAG 1488-6</strain>
    </source>
</reference>
<dbReference type="EMBL" id="CP091512">
    <property type="protein sequence ID" value="UOO91350.1"/>
    <property type="molecule type" value="Genomic_DNA"/>
</dbReference>
<feature type="domain" description="Nudix hydrolase" evidence="8">
    <location>
        <begin position="39"/>
        <end position="170"/>
    </location>
</feature>
<dbReference type="PANTHER" id="PTHR11839:SF18">
    <property type="entry name" value="NUDIX HYDROLASE DOMAIN-CONTAINING PROTEIN"/>
    <property type="match status" value="1"/>
</dbReference>
<evidence type="ECO:0000313" key="10">
    <source>
        <dbReference type="Proteomes" id="UP000832034"/>
    </source>
</evidence>
<reference evidence="9" key="2">
    <citation type="journal article" date="2022" name="Res Sq">
        <title>Evolution of multicellular longitudinally dividing oral cavity symbionts (Neisseriaceae).</title>
        <authorList>
            <person name="Nyongesa S."/>
            <person name="Weber P."/>
            <person name="Bernet E."/>
            <person name="Pullido F."/>
            <person name="Nieckarz M."/>
            <person name="Delaby M."/>
            <person name="Nieves C."/>
            <person name="Viehboeck T."/>
            <person name="Krause N."/>
            <person name="Rivera-Millot A."/>
            <person name="Nakamura A."/>
            <person name="Vischer N."/>
            <person name="VanNieuwenhze M."/>
            <person name="Brun Y."/>
            <person name="Cava F."/>
            <person name="Bulgheresi S."/>
            <person name="Veyrier F."/>
        </authorList>
    </citation>
    <scope>NUCLEOTIDE SEQUENCE</scope>
    <source>
        <strain evidence="9">SAG 1488-6</strain>
    </source>
</reference>
<keyword evidence="10" id="KW-1185">Reference proteome</keyword>
<accession>A0ABY4E8V4</accession>
<comment type="similarity">
    <text evidence="3">Belongs to the Nudix hydrolase family. NudK subfamily.</text>
</comment>
<dbReference type="Proteomes" id="UP000832034">
    <property type="component" value="Chromosome"/>
</dbReference>
<sequence length="181" mass="20247">MSLQETLLASQAIFDGKIIKVSVDTVILPNDKTATREVVRHPGAVAVLAVTEHQEVILVRQYRHACGTELLEIPAGKLDIQGEDPSECAFRELAEETPYTAQSMRLIHTFYTVAGFCDEKMYLYVAEGIVQNSIATADEDEFVELVMMNREQVQDALQHNRIADGKTLVALYYWLANTNSI</sequence>
<gene>
    <name evidence="9" type="ORF">LVJ81_06630</name>
</gene>
<comment type="catalytic activity">
    <reaction evidence="1">
        <text>GDP-alpha-D-mannose + H2O = alpha-D-mannose 1-phosphate + GMP + 2 H(+)</text>
        <dbReference type="Rhea" id="RHEA:27978"/>
        <dbReference type="ChEBI" id="CHEBI:15377"/>
        <dbReference type="ChEBI" id="CHEBI:15378"/>
        <dbReference type="ChEBI" id="CHEBI:57527"/>
        <dbReference type="ChEBI" id="CHEBI:58115"/>
        <dbReference type="ChEBI" id="CHEBI:58409"/>
    </reaction>
</comment>
<protein>
    <recommendedName>
        <fullName evidence="4">GDP-mannose pyrophosphatase</fullName>
    </recommendedName>
    <alternativeName>
        <fullName evidence="6">GDP-mannose hydrolase</fullName>
    </alternativeName>
    <alternativeName>
        <fullName evidence="7">GDPMK</fullName>
    </alternativeName>
</protein>
<evidence type="ECO:0000256" key="5">
    <source>
        <dbReference type="ARBA" id="ARBA00022801"/>
    </source>
</evidence>
<dbReference type="InterPro" id="IPR000086">
    <property type="entry name" value="NUDIX_hydrolase_dom"/>
</dbReference>
<evidence type="ECO:0000259" key="8">
    <source>
        <dbReference type="PROSITE" id="PS51462"/>
    </source>
</evidence>
<evidence type="ECO:0000256" key="4">
    <source>
        <dbReference type="ARBA" id="ARBA00016377"/>
    </source>
</evidence>
<dbReference type="RefSeq" id="WP_019959457.1">
    <property type="nucleotide sequence ID" value="NZ_CP091512.1"/>
</dbReference>
<evidence type="ECO:0000256" key="2">
    <source>
        <dbReference type="ARBA" id="ARBA00001946"/>
    </source>
</evidence>
<name>A0ABY4E8V4_VITST</name>
<organism evidence="9 10">
    <name type="scientific">Vitreoscilla stercoraria</name>
    <dbReference type="NCBI Taxonomy" id="61"/>
    <lineage>
        <taxon>Bacteria</taxon>
        <taxon>Pseudomonadati</taxon>
        <taxon>Pseudomonadota</taxon>
        <taxon>Betaproteobacteria</taxon>
        <taxon>Neisseriales</taxon>
        <taxon>Neisseriaceae</taxon>
        <taxon>Vitreoscilla</taxon>
    </lineage>
</organism>
<dbReference type="PROSITE" id="PS51462">
    <property type="entry name" value="NUDIX"/>
    <property type="match status" value="1"/>
</dbReference>
<evidence type="ECO:0000313" key="9">
    <source>
        <dbReference type="EMBL" id="UOO91350.1"/>
    </source>
</evidence>
<dbReference type="GO" id="GO:0016787">
    <property type="term" value="F:hydrolase activity"/>
    <property type="evidence" value="ECO:0007669"/>
    <property type="project" value="UniProtKB-KW"/>
</dbReference>